<feature type="transmembrane region" description="Helical" evidence="1">
    <location>
        <begin position="42"/>
        <end position="64"/>
    </location>
</feature>
<evidence type="ECO:0000313" key="2">
    <source>
        <dbReference type="EMBL" id="MBW7954060.1"/>
    </source>
</evidence>
<evidence type="ECO:0000313" key="3">
    <source>
        <dbReference type="Proteomes" id="UP000781173"/>
    </source>
</evidence>
<keyword evidence="1" id="KW-1133">Transmembrane helix</keyword>
<feature type="transmembrane region" description="Helical" evidence="1">
    <location>
        <begin position="108"/>
        <end position="126"/>
    </location>
</feature>
<organism evidence="2 3">
    <name type="scientific">Candidatus Dojkabacteria bacterium</name>
    <dbReference type="NCBI Taxonomy" id="2099670"/>
    <lineage>
        <taxon>Bacteria</taxon>
        <taxon>Candidatus Dojkabacteria</taxon>
    </lineage>
</organism>
<feature type="non-terminal residue" evidence="2">
    <location>
        <position position="143"/>
    </location>
</feature>
<comment type="caution">
    <text evidence="2">The sequence shown here is derived from an EMBL/GenBank/DDBJ whole genome shotgun (WGS) entry which is preliminary data.</text>
</comment>
<feature type="transmembrane region" description="Helical" evidence="1">
    <location>
        <begin position="16"/>
        <end position="36"/>
    </location>
</feature>
<keyword evidence="1" id="KW-0472">Membrane</keyword>
<dbReference type="AlphaFoldDB" id="A0A952DW22"/>
<proteinExistence type="predicted"/>
<reference evidence="2" key="1">
    <citation type="journal article" date="2022" name="ISME J.">
        <title>A general approach to explore prokaryotic protein glycosylation reveals the unique surface layer modulation of an anammox bacterium.</title>
        <authorList>
            <person name="Pabst M."/>
            <person name="Grouzdev D.S."/>
            <person name="Lawson C.E."/>
            <person name="Kleikamp H.B.C."/>
            <person name="de Ram C."/>
            <person name="Louwen R."/>
            <person name="Lin Y.M."/>
            <person name="Lucker S."/>
            <person name="van Loosdrecht M.C.M."/>
            <person name="Laureni M."/>
        </authorList>
    </citation>
    <scope>NUCLEOTIDE SEQUENCE</scope>
    <source>
        <strain evidence="2">BROCD043</strain>
    </source>
</reference>
<feature type="transmembrane region" description="Helical" evidence="1">
    <location>
        <begin position="84"/>
        <end position="102"/>
    </location>
</feature>
<gene>
    <name evidence="2" type="ORF">H3C67_04720</name>
</gene>
<dbReference type="EMBL" id="JACFOF010000014">
    <property type="protein sequence ID" value="MBW7954060.1"/>
    <property type="molecule type" value="Genomic_DNA"/>
</dbReference>
<keyword evidence="1" id="KW-0812">Transmembrane</keyword>
<protein>
    <submittedName>
        <fullName evidence="2">Uncharacterized protein</fullName>
    </submittedName>
</protein>
<accession>A0A952DW22</accession>
<sequence>MLKLLGKGDFLPTVSYDLLLLTYTSVIAISLLLAVVNSQNTFALWGGGLYRIISGLSIIAYWFLYYLTNIFGRQEGMLRRSIELIAISAMIAFVVSLANALLEYPFPLGVGIFHGYVLLMPVWLLLSLSSVRLNKLFFVNFVI</sequence>
<evidence type="ECO:0000256" key="1">
    <source>
        <dbReference type="SAM" id="Phobius"/>
    </source>
</evidence>
<name>A0A952DW22_9BACT</name>
<dbReference type="Proteomes" id="UP000781173">
    <property type="component" value="Unassembled WGS sequence"/>
</dbReference>